<dbReference type="InterPro" id="IPR039750">
    <property type="entry name" value="DRC1/DRC2"/>
</dbReference>
<feature type="region of interest" description="Disordered" evidence="1">
    <location>
        <begin position="98"/>
        <end position="123"/>
    </location>
</feature>
<keyword evidence="3" id="KW-1185">Reference proteome</keyword>
<dbReference type="PANTHER" id="PTHR21625:SF1">
    <property type="entry name" value="DYNEIN REGULATORY COMPLEX PROTEIN 1"/>
    <property type="match status" value="1"/>
</dbReference>
<feature type="non-terminal residue" evidence="2">
    <location>
        <position position="156"/>
    </location>
</feature>
<evidence type="ECO:0000256" key="1">
    <source>
        <dbReference type="SAM" id="MobiDB-lite"/>
    </source>
</evidence>
<dbReference type="GO" id="GO:0005858">
    <property type="term" value="C:axonemal dynein complex"/>
    <property type="evidence" value="ECO:0007669"/>
    <property type="project" value="InterPro"/>
</dbReference>
<feature type="non-terminal residue" evidence="2">
    <location>
        <position position="1"/>
    </location>
</feature>
<organism evidence="2 3">
    <name type="scientific">Oreocharis arfaki</name>
    <name type="common">tit berrypecker</name>
    <dbReference type="NCBI Taxonomy" id="979223"/>
    <lineage>
        <taxon>Eukaryota</taxon>
        <taxon>Metazoa</taxon>
        <taxon>Chordata</taxon>
        <taxon>Craniata</taxon>
        <taxon>Vertebrata</taxon>
        <taxon>Euteleostomi</taxon>
        <taxon>Archelosauria</taxon>
        <taxon>Archosauria</taxon>
        <taxon>Dinosauria</taxon>
        <taxon>Saurischia</taxon>
        <taxon>Theropoda</taxon>
        <taxon>Coelurosauria</taxon>
        <taxon>Aves</taxon>
        <taxon>Neognathae</taxon>
        <taxon>Neoaves</taxon>
        <taxon>Telluraves</taxon>
        <taxon>Australaves</taxon>
        <taxon>Passeriformes</taxon>
        <taxon>Passeroidea</taxon>
        <taxon>Paramythiidae</taxon>
        <taxon>Oreocharis</taxon>
    </lineage>
</organism>
<protein>
    <submittedName>
        <fullName evidence="2">DRC1 protein</fullName>
    </submittedName>
</protein>
<evidence type="ECO:0000313" key="3">
    <source>
        <dbReference type="Proteomes" id="UP000542358"/>
    </source>
</evidence>
<dbReference type="GO" id="GO:0003352">
    <property type="term" value="P:regulation of cilium movement"/>
    <property type="evidence" value="ECO:0007669"/>
    <property type="project" value="TreeGrafter"/>
</dbReference>
<sequence>QGLESELERVTGQFQETRSRMRHLARGRAEKFRQVWLVNEEEAKGLIREALDADRIIHVQQLGMPWEEPRLWFMDNVGPLGGRREKKDAMQVAAQLLEGGESASSLESPSRERSPGVHPVLGISRGRERSPRLCSHFPAFFPKGFLVENKLLKPLR</sequence>
<gene>
    <name evidence="2" type="primary">Drc1_0</name>
    <name evidence="2" type="ORF">OREARF_R08728</name>
</gene>
<name>A0A7K6JMB3_9PASE</name>
<reference evidence="2 3" key="1">
    <citation type="submission" date="2019-09" db="EMBL/GenBank/DDBJ databases">
        <title>Bird 10,000 Genomes (B10K) Project - Family phase.</title>
        <authorList>
            <person name="Zhang G."/>
        </authorList>
    </citation>
    <scope>NUCLEOTIDE SEQUENCE [LARGE SCALE GENOMIC DNA]</scope>
    <source>
        <strain evidence="2">B10K-DU-029-42</strain>
        <tissue evidence="2">Muscle</tissue>
    </source>
</reference>
<dbReference type="GO" id="GO:0060285">
    <property type="term" value="P:cilium-dependent cell motility"/>
    <property type="evidence" value="ECO:0007669"/>
    <property type="project" value="TreeGrafter"/>
</dbReference>
<comment type="caution">
    <text evidence="2">The sequence shown here is derived from an EMBL/GenBank/DDBJ whole genome shotgun (WGS) entry which is preliminary data.</text>
</comment>
<dbReference type="Proteomes" id="UP000542358">
    <property type="component" value="Unassembled WGS sequence"/>
</dbReference>
<evidence type="ECO:0000313" key="2">
    <source>
        <dbReference type="EMBL" id="NWW01460.1"/>
    </source>
</evidence>
<proteinExistence type="predicted"/>
<dbReference type="PANTHER" id="PTHR21625">
    <property type="entry name" value="NYD-SP28 PROTEIN"/>
    <property type="match status" value="1"/>
</dbReference>
<dbReference type="AlphaFoldDB" id="A0A7K6JMB3"/>
<dbReference type="EMBL" id="VZRR01000488">
    <property type="protein sequence ID" value="NWW01460.1"/>
    <property type="molecule type" value="Genomic_DNA"/>
</dbReference>
<feature type="compositionally biased region" description="Low complexity" evidence="1">
    <location>
        <begin position="98"/>
        <end position="108"/>
    </location>
</feature>
<dbReference type="GO" id="GO:0070286">
    <property type="term" value="P:axonemal dynein complex assembly"/>
    <property type="evidence" value="ECO:0007669"/>
    <property type="project" value="InterPro"/>
</dbReference>
<accession>A0A7K6JMB3</accession>